<dbReference type="SUPFAM" id="SSF68906">
    <property type="entry name" value="SAP domain"/>
    <property type="match status" value="1"/>
</dbReference>
<accession>A0A433CYF1</accession>
<keyword evidence="4" id="KW-1185">Reference proteome</keyword>
<dbReference type="Gene3D" id="1.10.720.30">
    <property type="entry name" value="SAP domain"/>
    <property type="match status" value="1"/>
</dbReference>
<feature type="domain" description="SAP" evidence="2">
    <location>
        <begin position="78"/>
        <end position="112"/>
    </location>
</feature>
<feature type="region of interest" description="Disordered" evidence="1">
    <location>
        <begin position="1"/>
        <end position="42"/>
    </location>
</feature>
<reference evidence="3 4" key="1">
    <citation type="journal article" date="2018" name="New Phytol.">
        <title>Phylogenomics of Endogonaceae and evolution of mycorrhizas within Mucoromycota.</title>
        <authorList>
            <person name="Chang Y."/>
            <person name="Desiro A."/>
            <person name="Na H."/>
            <person name="Sandor L."/>
            <person name="Lipzen A."/>
            <person name="Clum A."/>
            <person name="Barry K."/>
            <person name="Grigoriev I.V."/>
            <person name="Martin F.M."/>
            <person name="Stajich J.E."/>
            <person name="Smith M.E."/>
            <person name="Bonito G."/>
            <person name="Spatafora J.W."/>
        </authorList>
    </citation>
    <scope>NUCLEOTIDE SEQUENCE [LARGE SCALE GENOMIC DNA]</scope>
    <source>
        <strain evidence="3 4">GMNB39</strain>
    </source>
</reference>
<dbReference type="Proteomes" id="UP000268093">
    <property type="component" value="Unassembled WGS sequence"/>
</dbReference>
<protein>
    <recommendedName>
        <fullName evidence="2">SAP domain-containing protein</fullName>
    </recommendedName>
</protein>
<evidence type="ECO:0000259" key="2">
    <source>
        <dbReference type="PROSITE" id="PS50800"/>
    </source>
</evidence>
<dbReference type="OrthoDB" id="445357at2759"/>
<feature type="compositionally biased region" description="Pro residues" evidence="1">
    <location>
        <begin position="13"/>
        <end position="42"/>
    </location>
</feature>
<feature type="compositionally biased region" description="Low complexity" evidence="1">
    <location>
        <begin position="1"/>
        <end position="12"/>
    </location>
</feature>
<evidence type="ECO:0000313" key="4">
    <source>
        <dbReference type="Proteomes" id="UP000268093"/>
    </source>
</evidence>
<dbReference type="InterPro" id="IPR036361">
    <property type="entry name" value="SAP_dom_sf"/>
</dbReference>
<proteinExistence type="predicted"/>
<comment type="caution">
    <text evidence="3">The sequence shown here is derived from an EMBL/GenBank/DDBJ whole genome shotgun (WGS) entry which is preliminary data.</text>
</comment>
<dbReference type="InterPro" id="IPR003034">
    <property type="entry name" value="SAP_dom"/>
</dbReference>
<name>A0A433CYF1_9FUNG</name>
<dbReference type="SUPFAM" id="SSF101447">
    <property type="entry name" value="Formin homology 2 domain (FH2 domain)"/>
    <property type="match status" value="1"/>
</dbReference>
<organism evidence="3 4">
    <name type="scientific">Jimgerdemannia flammicorona</name>
    <dbReference type="NCBI Taxonomy" id="994334"/>
    <lineage>
        <taxon>Eukaryota</taxon>
        <taxon>Fungi</taxon>
        <taxon>Fungi incertae sedis</taxon>
        <taxon>Mucoromycota</taxon>
        <taxon>Mucoromycotina</taxon>
        <taxon>Endogonomycetes</taxon>
        <taxon>Endogonales</taxon>
        <taxon>Endogonaceae</taxon>
        <taxon>Jimgerdemannia</taxon>
    </lineage>
</organism>
<evidence type="ECO:0000313" key="3">
    <source>
        <dbReference type="EMBL" id="RUP43616.1"/>
    </source>
</evidence>
<dbReference type="SMART" id="SM00513">
    <property type="entry name" value="SAP"/>
    <property type="match status" value="1"/>
</dbReference>
<dbReference type="AlphaFoldDB" id="A0A433CYF1"/>
<sequence>MTLTSLALAPAPASIPPPPPLPLPPPPPPPLSAHSRPPPTVAHEICPPPTVAHEIHPPPTVAHEIHPPPTVAYEIINYIKLKVPELKAKCREFGLLVGGTKKVLIARLQEFQDPHQASSLSALSTEQALLSMSSTERDLNPPHPYWNTHVRETVFAQRDHQHLNHFYLS</sequence>
<evidence type="ECO:0000256" key="1">
    <source>
        <dbReference type="SAM" id="MobiDB-lite"/>
    </source>
</evidence>
<dbReference type="EMBL" id="RBNI01010597">
    <property type="protein sequence ID" value="RUP43616.1"/>
    <property type="molecule type" value="Genomic_DNA"/>
</dbReference>
<dbReference type="Pfam" id="PF02037">
    <property type="entry name" value="SAP"/>
    <property type="match status" value="1"/>
</dbReference>
<dbReference type="PROSITE" id="PS50800">
    <property type="entry name" value="SAP"/>
    <property type="match status" value="1"/>
</dbReference>
<gene>
    <name evidence="3" type="ORF">BC936DRAFT_136941</name>
</gene>